<dbReference type="Proteomes" id="UP001199525">
    <property type="component" value="Unassembled WGS sequence"/>
</dbReference>
<organism evidence="2 3">
    <name type="scientific">Nostoc favosum CHAB5714</name>
    <dbReference type="NCBI Taxonomy" id="2780399"/>
    <lineage>
        <taxon>Bacteria</taxon>
        <taxon>Bacillati</taxon>
        <taxon>Cyanobacteriota</taxon>
        <taxon>Cyanophyceae</taxon>
        <taxon>Nostocales</taxon>
        <taxon>Nostocaceae</taxon>
        <taxon>Nostoc</taxon>
        <taxon>Nostoc favosum</taxon>
    </lineage>
</organism>
<dbReference type="Pfam" id="PF07862">
    <property type="entry name" value="Nif11"/>
    <property type="match status" value="1"/>
</dbReference>
<keyword evidence="3" id="KW-1185">Reference proteome</keyword>
<comment type="caution">
    <text evidence="2">The sequence shown here is derived from an EMBL/GenBank/DDBJ whole genome shotgun (WGS) entry which is preliminary data.</text>
</comment>
<reference evidence="2 3" key="1">
    <citation type="journal article" date="2021" name="Microorganisms">
        <title>Genome Evolution of Filamentous Cyanobacterium Nostoc Species: From Facultative Symbiosis to Free Living.</title>
        <authorList>
            <person name="Huo D."/>
            <person name="Li H."/>
            <person name="Cai F."/>
            <person name="Guo X."/>
            <person name="Qiao Z."/>
            <person name="Wang W."/>
            <person name="Yu G."/>
            <person name="Li R."/>
        </authorList>
    </citation>
    <scope>NUCLEOTIDE SEQUENCE [LARGE SCALE GENOMIC DNA]</scope>
    <source>
        <strain evidence="2 3">CHAB 5714</strain>
    </source>
</reference>
<sequence>MSVENVQAFYARLASDEAFRNQMQGVTSKDECSQVVKDAGYDFTQEEFEEYTAQLLESTAGDGELKDLNQKELEAVFGGDSSITGKPTSIPGLYGLPVWPPYQLLYGVIRIDDIS</sequence>
<proteinExistence type="predicted"/>
<protein>
    <submittedName>
        <fullName evidence="2">Nif11-like leader peptide family natural product</fullName>
    </submittedName>
</protein>
<accession>A0ABS8IHZ8</accession>
<dbReference type="InterPro" id="IPR012903">
    <property type="entry name" value="Nif11"/>
</dbReference>
<dbReference type="RefSeq" id="WP_229489219.1">
    <property type="nucleotide sequence ID" value="NZ_JAIVFQ010000081.1"/>
</dbReference>
<dbReference type="NCBIfam" id="TIGR03798">
    <property type="entry name" value="leader_Nif11"/>
    <property type="match status" value="1"/>
</dbReference>
<feature type="domain" description="Nif11" evidence="1">
    <location>
        <begin position="1"/>
        <end position="48"/>
    </location>
</feature>
<evidence type="ECO:0000313" key="2">
    <source>
        <dbReference type="EMBL" id="MCC5603514.1"/>
    </source>
</evidence>
<dbReference type="InterPro" id="IPR022516">
    <property type="entry name" value="CHP03798_Ocin"/>
</dbReference>
<evidence type="ECO:0000259" key="1">
    <source>
        <dbReference type="Pfam" id="PF07862"/>
    </source>
</evidence>
<evidence type="ECO:0000313" key="3">
    <source>
        <dbReference type="Proteomes" id="UP001199525"/>
    </source>
</evidence>
<name>A0ABS8IHZ8_9NOSO</name>
<dbReference type="EMBL" id="JAIVFQ010000081">
    <property type="protein sequence ID" value="MCC5603514.1"/>
    <property type="molecule type" value="Genomic_DNA"/>
</dbReference>
<gene>
    <name evidence="2" type="ORF">LC586_31140</name>
</gene>